<evidence type="ECO:0000256" key="3">
    <source>
        <dbReference type="ARBA" id="ARBA00022989"/>
    </source>
</evidence>
<dbReference type="GO" id="GO:0030001">
    <property type="term" value="P:metal ion transport"/>
    <property type="evidence" value="ECO:0007669"/>
    <property type="project" value="InterPro"/>
</dbReference>
<evidence type="ECO:0000256" key="5">
    <source>
        <dbReference type="SAM" id="MobiDB-lite"/>
    </source>
</evidence>
<dbReference type="InterPro" id="IPR019325">
    <property type="entry name" value="NEDD4/Bsd2"/>
</dbReference>
<dbReference type="PANTHER" id="PTHR13396:SF5">
    <property type="entry name" value="NEDD4 FAMILY INTERACTING PROTEIN"/>
    <property type="match status" value="1"/>
</dbReference>
<dbReference type="GO" id="GO:0005794">
    <property type="term" value="C:Golgi apparatus"/>
    <property type="evidence" value="ECO:0007669"/>
    <property type="project" value="TreeGrafter"/>
</dbReference>
<keyword evidence="4 6" id="KW-0472">Membrane</keyword>
<dbReference type="RefSeq" id="XP_017018394.1">
    <property type="nucleotide sequence ID" value="XM_017162905.3"/>
</dbReference>
<dbReference type="GO" id="GO:0016020">
    <property type="term" value="C:membrane"/>
    <property type="evidence" value="ECO:0007669"/>
    <property type="project" value="UniProtKB-SubCell"/>
</dbReference>
<dbReference type="GO" id="GO:0050699">
    <property type="term" value="F:WW domain binding"/>
    <property type="evidence" value="ECO:0007669"/>
    <property type="project" value="TreeGrafter"/>
</dbReference>
<sequence>MPHNNQPSPGDDQLGPPKADFSAPPPYEANAVHGQQVVLPAQMPSLALATPEPGQMQIPMQMQVQLPGQPEMINGQLTQELHGKLPTYEEVQMEKSLNGELPPAFLTLPSSQQLPPPPNPLLPPNPLRDGAAAVRSAQPALTFIAIDASDPENSLSTTDNLLGTDIMFITAFIVAFLFNWIGFLMLTCFCHTIAARYGALSGFGLSLAKWTLIVKHSTDLASHENSWLWWLICAFGFLISIRALIQYVSIKRSWRLLSASAQERLLFFY</sequence>
<evidence type="ECO:0000256" key="1">
    <source>
        <dbReference type="ARBA" id="ARBA00004141"/>
    </source>
</evidence>
<dbReference type="OMA" id="FASHENS"/>
<feature type="transmembrane region" description="Helical" evidence="6">
    <location>
        <begin position="197"/>
        <end position="215"/>
    </location>
</feature>
<evidence type="ECO:0000256" key="2">
    <source>
        <dbReference type="ARBA" id="ARBA00022692"/>
    </source>
</evidence>
<dbReference type="GO" id="GO:0007034">
    <property type="term" value="P:vacuolar transport"/>
    <property type="evidence" value="ECO:0007669"/>
    <property type="project" value="InterPro"/>
</dbReference>
<dbReference type="Pfam" id="PF10176">
    <property type="entry name" value="NEDD4_Bsd2"/>
    <property type="match status" value="2"/>
</dbReference>
<dbReference type="PANTHER" id="PTHR13396">
    <property type="entry name" value="NEDD4 FAMILY INTERACTING PROTEIN 1/2"/>
    <property type="match status" value="1"/>
</dbReference>
<dbReference type="OrthoDB" id="10003116at2759"/>
<keyword evidence="2 6" id="KW-0812">Transmembrane</keyword>
<evidence type="ECO:0000256" key="6">
    <source>
        <dbReference type="SAM" id="Phobius"/>
    </source>
</evidence>
<gene>
    <name evidence="8" type="primary">Ndfip</name>
</gene>
<dbReference type="GO" id="GO:0031398">
    <property type="term" value="P:positive regulation of protein ubiquitination"/>
    <property type="evidence" value="ECO:0007669"/>
    <property type="project" value="TreeGrafter"/>
</dbReference>
<keyword evidence="7" id="KW-1185">Reference proteome</keyword>
<accession>A0A6P4I3D5</accession>
<evidence type="ECO:0000256" key="4">
    <source>
        <dbReference type="ARBA" id="ARBA00023136"/>
    </source>
</evidence>
<dbReference type="GO" id="GO:0005783">
    <property type="term" value="C:endoplasmic reticulum"/>
    <property type="evidence" value="ECO:0007669"/>
    <property type="project" value="TreeGrafter"/>
</dbReference>
<comment type="subcellular location">
    <subcellularLocation>
        <location evidence="1">Membrane</location>
        <topology evidence="1">Multi-pass membrane protein</topology>
    </subcellularLocation>
</comment>
<dbReference type="Proteomes" id="UP001652661">
    <property type="component" value="Chromosome 3L"/>
</dbReference>
<organism evidence="7 8">
    <name type="scientific">Drosophila kikkawai</name>
    <name type="common">Fruit fly</name>
    <dbReference type="NCBI Taxonomy" id="30033"/>
    <lineage>
        <taxon>Eukaryota</taxon>
        <taxon>Metazoa</taxon>
        <taxon>Ecdysozoa</taxon>
        <taxon>Arthropoda</taxon>
        <taxon>Hexapoda</taxon>
        <taxon>Insecta</taxon>
        <taxon>Pterygota</taxon>
        <taxon>Neoptera</taxon>
        <taxon>Endopterygota</taxon>
        <taxon>Diptera</taxon>
        <taxon>Brachycera</taxon>
        <taxon>Muscomorpha</taxon>
        <taxon>Ephydroidea</taxon>
        <taxon>Drosophilidae</taxon>
        <taxon>Drosophila</taxon>
        <taxon>Sophophora</taxon>
    </lineage>
</organism>
<name>A0A6P4I3D5_DROKI</name>
<feature type="region of interest" description="Disordered" evidence="5">
    <location>
        <begin position="1"/>
        <end position="28"/>
    </location>
</feature>
<protein>
    <submittedName>
        <fullName evidence="8">NEDD4 family-interacting protein 1-like</fullName>
    </submittedName>
</protein>
<dbReference type="AlphaFoldDB" id="A0A6P4I3D5"/>
<feature type="transmembrane region" description="Helical" evidence="6">
    <location>
        <begin position="227"/>
        <end position="245"/>
    </location>
</feature>
<dbReference type="GO" id="GO:0006511">
    <property type="term" value="P:ubiquitin-dependent protein catabolic process"/>
    <property type="evidence" value="ECO:0007669"/>
    <property type="project" value="TreeGrafter"/>
</dbReference>
<reference evidence="8" key="1">
    <citation type="submission" date="2025-08" db="UniProtKB">
        <authorList>
            <consortium name="RefSeq"/>
        </authorList>
    </citation>
    <scope>IDENTIFICATION</scope>
    <source>
        <strain evidence="8">14028-0561.14</strain>
        <tissue evidence="8">Whole fly</tissue>
    </source>
</reference>
<feature type="transmembrane region" description="Helical" evidence="6">
    <location>
        <begin position="166"/>
        <end position="190"/>
    </location>
</feature>
<evidence type="ECO:0000313" key="7">
    <source>
        <dbReference type="Proteomes" id="UP001652661"/>
    </source>
</evidence>
<evidence type="ECO:0000313" key="8">
    <source>
        <dbReference type="RefSeq" id="XP_017018394.1"/>
    </source>
</evidence>
<dbReference type="CDD" id="cd22212">
    <property type="entry name" value="NDFIP-like"/>
    <property type="match status" value="1"/>
</dbReference>
<proteinExistence type="predicted"/>
<dbReference type="GO" id="GO:0048471">
    <property type="term" value="C:perinuclear region of cytoplasm"/>
    <property type="evidence" value="ECO:0007669"/>
    <property type="project" value="TreeGrafter"/>
</dbReference>
<keyword evidence="3 6" id="KW-1133">Transmembrane helix</keyword>